<dbReference type="PROSITE" id="PS50158">
    <property type="entry name" value="ZF_CCHC"/>
    <property type="match status" value="1"/>
</dbReference>
<dbReference type="GO" id="GO:0003676">
    <property type="term" value="F:nucleic acid binding"/>
    <property type="evidence" value="ECO:0007669"/>
    <property type="project" value="InterPro"/>
</dbReference>
<feature type="compositionally biased region" description="Acidic residues" evidence="2">
    <location>
        <begin position="355"/>
        <end position="368"/>
    </location>
</feature>
<dbReference type="Pfam" id="PF03732">
    <property type="entry name" value="Retrotrans_gag"/>
    <property type="match status" value="1"/>
</dbReference>
<dbReference type="InterPro" id="IPR036875">
    <property type="entry name" value="Znf_CCHC_sf"/>
</dbReference>
<dbReference type="InterPro" id="IPR001878">
    <property type="entry name" value="Znf_CCHC"/>
</dbReference>
<feature type="region of interest" description="Disordered" evidence="2">
    <location>
        <begin position="340"/>
        <end position="368"/>
    </location>
</feature>
<dbReference type="Gene3D" id="3.30.70.270">
    <property type="match status" value="1"/>
</dbReference>
<dbReference type="GO" id="GO:0008270">
    <property type="term" value="F:zinc ion binding"/>
    <property type="evidence" value="ECO:0007669"/>
    <property type="project" value="UniProtKB-KW"/>
</dbReference>
<dbReference type="Proteomes" id="UP000228380">
    <property type="component" value="Unplaced"/>
</dbReference>
<reference evidence="5" key="1">
    <citation type="submission" date="2025-08" db="UniProtKB">
        <authorList>
            <consortium name="RefSeq"/>
        </authorList>
    </citation>
    <scope>IDENTIFICATION</scope>
    <source>
        <tissue evidence="5">Young leaves</tissue>
    </source>
</reference>
<dbReference type="CDD" id="cd00303">
    <property type="entry name" value="retropepsin_like"/>
    <property type="match status" value="1"/>
</dbReference>
<dbReference type="InterPro" id="IPR043128">
    <property type="entry name" value="Rev_trsase/Diguanyl_cyclase"/>
</dbReference>
<evidence type="ECO:0000313" key="5">
    <source>
        <dbReference type="RefSeq" id="XP_038977236.1"/>
    </source>
</evidence>
<dbReference type="Gene3D" id="3.10.10.10">
    <property type="entry name" value="HIV Type 1 Reverse Transcriptase, subunit A, domain 1"/>
    <property type="match status" value="1"/>
</dbReference>
<dbReference type="PANTHER" id="PTHR35046">
    <property type="entry name" value="ZINC KNUCKLE (CCHC-TYPE) FAMILY PROTEIN"/>
    <property type="match status" value="1"/>
</dbReference>
<dbReference type="InterPro" id="IPR043502">
    <property type="entry name" value="DNA/RNA_pol_sf"/>
</dbReference>
<dbReference type="SUPFAM" id="SSF57756">
    <property type="entry name" value="Retrovirus zinc finger-like domains"/>
    <property type="match status" value="1"/>
</dbReference>
<sequence>MSTNPNQQVLDAIAALEIRLGARITDLETRLNTRLTMAENSITNLQVTHNDGESELGEIEPSRPRGLGPQHQRDYLRARETPDEHVMRSIKIDAPSYDGRLDPKVFIDWLADMDHYFEWYSLSDDRRVRFAKMKLIGPAKLHWNTIENMLARARQPPVVHWDEMKEKLKEKYLPTSFKSRLLDQWQRLIQGNKPVSEYIARFDEFFIRCDARESVELTLSRFRSGLRDDLQKELILREVNSLEHAYQLVQDIERYTNKTTFRRFDLKETNYKNTHGSQINTWSKPNIRNQTTESPKINDQKSKGILSEPPKISRDQCYRCFGFGHRASQCPTKKTLVIEEDRNDEENELVHEPEIDPEESDEGEEPDFLEGSTPLGIVRCVLTQPKREDDDWRRRSIFHTYIKCGEYSCKVIIDSGSCVNVVSTRTVKKLQLKTVPHPNPYNVSWVDKTVIPVTERCLVQINFSEYNDKVWCDVIPMDVGHIILGRPWLYDLDVTIYGKSNSCSFVHQGKKIRLNPLPPRPSNAGKKDVKVERRLQIISPKEFEKAASQGSVVLVLVSKEVVPDFQIDFPKEVHHVLEEFKDLFPEDLSDELPPMRDIQHAIDLVPGATLPNLPHYSLNPIEHAELKRQVDELLQKGFIRESLSPCAVPALLTPKKDGIWRMCVDSRAINKITVKYRFPIPRLDDMLDMMAGATIFSKIDLKSGYHQIRIRPGDE</sequence>
<dbReference type="AlphaFoldDB" id="A0A8B8ZSL0"/>
<dbReference type="SUPFAM" id="SSF50630">
    <property type="entry name" value="Acid proteases"/>
    <property type="match status" value="1"/>
</dbReference>
<organism evidence="4 5">
    <name type="scientific">Phoenix dactylifera</name>
    <name type="common">Date palm</name>
    <dbReference type="NCBI Taxonomy" id="42345"/>
    <lineage>
        <taxon>Eukaryota</taxon>
        <taxon>Viridiplantae</taxon>
        <taxon>Streptophyta</taxon>
        <taxon>Embryophyta</taxon>
        <taxon>Tracheophyta</taxon>
        <taxon>Spermatophyta</taxon>
        <taxon>Magnoliopsida</taxon>
        <taxon>Liliopsida</taxon>
        <taxon>Arecaceae</taxon>
        <taxon>Coryphoideae</taxon>
        <taxon>Phoeniceae</taxon>
        <taxon>Phoenix</taxon>
    </lineage>
</organism>
<evidence type="ECO:0000259" key="3">
    <source>
        <dbReference type="PROSITE" id="PS50158"/>
    </source>
</evidence>
<dbReference type="Pfam" id="PF00078">
    <property type="entry name" value="RVT_1"/>
    <property type="match status" value="1"/>
</dbReference>
<feature type="compositionally biased region" description="Polar residues" evidence="2">
    <location>
        <begin position="276"/>
        <end position="295"/>
    </location>
</feature>
<protein>
    <submittedName>
        <fullName evidence="5">Uncharacterized protein LOC120107825</fullName>
    </submittedName>
</protein>
<dbReference type="InterPro" id="IPR021109">
    <property type="entry name" value="Peptidase_aspartic_dom_sf"/>
</dbReference>
<accession>A0A8B8ZSL0</accession>
<dbReference type="CDD" id="cd01647">
    <property type="entry name" value="RT_LTR"/>
    <property type="match status" value="1"/>
</dbReference>
<gene>
    <name evidence="5" type="primary">LOC120107825</name>
</gene>
<dbReference type="SMART" id="SM00343">
    <property type="entry name" value="ZnF_C2HC"/>
    <property type="match status" value="1"/>
</dbReference>
<dbReference type="Gene3D" id="2.40.70.10">
    <property type="entry name" value="Acid Proteases"/>
    <property type="match status" value="1"/>
</dbReference>
<name>A0A8B8ZSL0_PHODC</name>
<dbReference type="SUPFAM" id="SSF56672">
    <property type="entry name" value="DNA/RNA polymerases"/>
    <property type="match status" value="1"/>
</dbReference>
<feature type="domain" description="CCHC-type" evidence="3">
    <location>
        <begin position="317"/>
        <end position="331"/>
    </location>
</feature>
<feature type="region of interest" description="Disordered" evidence="2">
    <location>
        <begin position="51"/>
        <end position="71"/>
    </location>
</feature>
<dbReference type="GeneID" id="120107825"/>
<dbReference type="Gene3D" id="4.10.60.10">
    <property type="entry name" value="Zinc finger, CCHC-type"/>
    <property type="match status" value="1"/>
</dbReference>
<proteinExistence type="predicted"/>
<dbReference type="OrthoDB" id="743758at2759"/>
<evidence type="ECO:0000256" key="2">
    <source>
        <dbReference type="SAM" id="MobiDB-lite"/>
    </source>
</evidence>
<keyword evidence="1" id="KW-0862">Zinc</keyword>
<evidence type="ECO:0000313" key="4">
    <source>
        <dbReference type="Proteomes" id="UP000228380"/>
    </source>
</evidence>
<keyword evidence="4" id="KW-1185">Reference proteome</keyword>
<dbReference type="PANTHER" id="PTHR35046:SF9">
    <property type="entry name" value="RNA-DIRECTED DNA POLYMERASE"/>
    <property type="match status" value="1"/>
</dbReference>
<dbReference type="InterPro" id="IPR000477">
    <property type="entry name" value="RT_dom"/>
</dbReference>
<dbReference type="RefSeq" id="XP_038977236.1">
    <property type="nucleotide sequence ID" value="XM_039121308.1"/>
</dbReference>
<keyword evidence="1" id="KW-0479">Metal-binding</keyword>
<evidence type="ECO:0000256" key="1">
    <source>
        <dbReference type="PROSITE-ProRule" id="PRU00047"/>
    </source>
</evidence>
<dbReference type="KEGG" id="pda:120107825"/>
<keyword evidence="1" id="KW-0863">Zinc-finger</keyword>
<feature type="region of interest" description="Disordered" evidence="2">
    <location>
        <begin position="276"/>
        <end position="308"/>
    </location>
</feature>
<dbReference type="InterPro" id="IPR005162">
    <property type="entry name" value="Retrotrans_gag_dom"/>
</dbReference>